<dbReference type="GO" id="GO:0005758">
    <property type="term" value="C:mitochondrial intermembrane space"/>
    <property type="evidence" value="ECO:0007669"/>
    <property type="project" value="TreeGrafter"/>
</dbReference>
<name>A0AA39M8Z0_9BILA</name>
<evidence type="ECO:0000256" key="4">
    <source>
        <dbReference type="ARBA" id="ARBA00038223"/>
    </source>
</evidence>
<keyword evidence="3" id="KW-1015">Disulfide bond</keyword>
<evidence type="ECO:0000256" key="1">
    <source>
        <dbReference type="ARBA" id="ARBA00004496"/>
    </source>
</evidence>
<accession>A0AA39M8Z0</accession>
<proteinExistence type="inferred from homology"/>
<protein>
    <recommendedName>
        <fullName evidence="7">CHCH domain-containing protein</fullName>
    </recommendedName>
</protein>
<dbReference type="GO" id="GO:0033617">
    <property type="term" value="P:mitochondrial respiratory chain complex IV assembly"/>
    <property type="evidence" value="ECO:0007669"/>
    <property type="project" value="TreeGrafter"/>
</dbReference>
<organism evidence="5 6">
    <name type="scientific">Steinernema hermaphroditum</name>
    <dbReference type="NCBI Taxonomy" id="289476"/>
    <lineage>
        <taxon>Eukaryota</taxon>
        <taxon>Metazoa</taxon>
        <taxon>Ecdysozoa</taxon>
        <taxon>Nematoda</taxon>
        <taxon>Chromadorea</taxon>
        <taxon>Rhabditida</taxon>
        <taxon>Tylenchina</taxon>
        <taxon>Panagrolaimomorpha</taxon>
        <taxon>Strongyloidoidea</taxon>
        <taxon>Steinernematidae</taxon>
        <taxon>Steinernema</taxon>
    </lineage>
</organism>
<comment type="similarity">
    <text evidence="4">Belongs to the COX19 family.</text>
</comment>
<sequence length="138" mass="15852">MVRKSQIDSMILFSGLVIAGCAYGLYETYRYFKPPRPIPVQSWDKYVDIQSKAKRDMSTGPFQRVAPVTPPLKGSFPLDHEGQCKVEMLKYMLCLHEANQHSTECRGFARDYLKCRMDAGLMEQDDLARLGFKEHTPE</sequence>
<evidence type="ECO:0000256" key="2">
    <source>
        <dbReference type="ARBA" id="ARBA00022490"/>
    </source>
</evidence>
<reference evidence="5" key="1">
    <citation type="submission" date="2023-06" db="EMBL/GenBank/DDBJ databases">
        <title>Genomic analysis of the entomopathogenic nematode Steinernema hermaphroditum.</title>
        <authorList>
            <person name="Schwarz E.M."/>
            <person name="Heppert J.K."/>
            <person name="Baniya A."/>
            <person name="Schwartz H.T."/>
            <person name="Tan C.-H."/>
            <person name="Antoshechkin I."/>
            <person name="Sternberg P.W."/>
            <person name="Goodrich-Blair H."/>
            <person name="Dillman A.R."/>
        </authorList>
    </citation>
    <scope>NUCLEOTIDE SEQUENCE</scope>
    <source>
        <strain evidence="5">PS9179</strain>
        <tissue evidence="5">Whole animal</tissue>
    </source>
</reference>
<keyword evidence="6" id="KW-1185">Reference proteome</keyword>
<dbReference type="PANTHER" id="PTHR21107">
    <property type="entry name" value="CYTOCHROME C OXIDASE ASSEMBLY PROTEIN COX19"/>
    <property type="match status" value="1"/>
</dbReference>
<dbReference type="AlphaFoldDB" id="A0AA39M8Z0"/>
<dbReference type="PROSITE" id="PS51257">
    <property type="entry name" value="PROKAR_LIPOPROTEIN"/>
    <property type="match status" value="1"/>
</dbReference>
<evidence type="ECO:0008006" key="7">
    <source>
        <dbReference type="Google" id="ProtNLM"/>
    </source>
</evidence>
<dbReference type="PANTHER" id="PTHR21107:SF2">
    <property type="entry name" value="CYTOCHROME C OXIDASE ASSEMBLY PROTEIN COX19"/>
    <property type="match status" value="1"/>
</dbReference>
<evidence type="ECO:0000313" key="6">
    <source>
        <dbReference type="Proteomes" id="UP001175271"/>
    </source>
</evidence>
<dbReference type="EMBL" id="JAUCMV010000001">
    <property type="protein sequence ID" value="KAK0425118.1"/>
    <property type="molecule type" value="Genomic_DNA"/>
</dbReference>
<dbReference type="PROSITE" id="PS51808">
    <property type="entry name" value="CHCH"/>
    <property type="match status" value="1"/>
</dbReference>
<dbReference type="InterPro" id="IPR051383">
    <property type="entry name" value="COX19"/>
</dbReference>
<gene>
    <name evidence="5" type="ORF">QR680_009041</name>
</gene>
<keyword evidence="2" id="KW-0963">Cytoplasm</keyword>
<comment type="subcellular location">
    <subcellularLocation>
        <location evidence="1">Cytoplasm</location>
    </subcellularLocation>
</comment>
<evidence type="ECO:0000313" key="5">
    <source>
        <dbReference type="EMBL" id="KAK0425118.1"/>
    </source>
</evidence>
<evidence type="ECO:0000256" key="3">
    <source>
        <dbReference type="ARBA" id="ARBA00023157"/>
    </source>
</evidence>
<dbReference type="Proteomes" id="UP001175271">
    <property type="component" value="Unassembled WGS sequence"/>
</dbReference>
<comment type="caution">
    <text evidence="5">The sequence shown here is derived from an EMBL/GenBank/DDBJ whole genome shotgun (WGS) entry which is preliminary data.</text>
</comment>